<dbReference type="Gene3D" id="3.30.500.10">
    <property type="entry name" value="MHC class I-like antigen recognition-like"/>
    <property type="match status" value="1"/>
</dbReference>
<dbReference type="Proteomes" id="UP000261560">
    <property type="component" value="Unplaced"/>
</dbReference>
<dbReference type="Pfam" id="PF07654">
    <property type="entry name" value="C1-set"/>
    <property type="match status" value="1"/>
</dbReference>
<dbReference type="GO" id="GO:0006955">
    <property type="term" value="P:immune response"/>
    <property type="evidence" value="ECO:0007669"/>
    <property type="project" value="TreeGrafter"/>
</dbReference>
<reference evidence="5" key="1">
    <citation type="submission" date="2025-08" db="UniProtKB">
        <authorList>
            <consortium name="Ensembl"/>
        </authorList>
    </citation>
    <scope>IDENTIFICATION</scope>
</reference>
<keyword evidence="2" id="KW-0393">Immunoglobulin domain</keyword>
<dbReference type="SMART" id="SM00407">
    <property type="entry name" value="IGc1"/>
    <property type="match status" value="1"/>
</dbReference>
<dbReference type="RefSeq" id="XP_036070260.1">
    <property type="nucleotide sequence ID" value="XM_036214367.1"/>
</dbReference>
<feature type="chain" id="PRO_5017216558" description="Ig-like domain-containing protein" evidence="3">
    <location>
        <begin position="19"/>
        <end position="346"/>
    </location>
</feature>
<accession>A0A3B3BYD8</accession>
<dbReference type="PROSITE" id="PS50835">
    <property type="entry name" value="IG_LIKE"/>
    <property type="match status" value="1"/>
</dbReference>
<feature type="domain" description="Ig-like" evidence="4">
    <location>
        <begin position="199"/>
        <end position="288"/>
    </location>
</feature>
<keyword evidence="6" id="KW-1185">Reference proteome</keyword>
<dbReference type="InterPro" id="IPR011162">
    <property type="entry name" value="MHC_I/II-like_Ag-recog"/>
</dbReference>
<organism evidence="5 6">
    <name type="scientific">Oryzias melastigma</name>
    <name type="common">Marine medaka</name>
    <dbReference type="NCBI Taxonomy" id="30732"/>
    <lineage>
        <taxon>Eukaryota</taxon>
        <taxon>Metazoa</taxon>
        <taxon>Chordata</taxon>
        <taxon>Craniata</taxon>
        <taxon>Vertebrata</taxon>
        <taxon>Euteleostomi</taxon>
        <taxon>Actinopterygii</taxon>
        <taxon>Neopterygii</taxon>
        <taxon>Teleostei</taxon>
        <taxon>Neoteleostei</taxon>
        <taxon>Acanthomorphata</taxon>
        <taxon>Ovalentaria</taxon>
        <taxon>Atherinomorphae</taxon>
        <taxon>Beloniformes</taxon>
        <taxon>Adrianichthyidae</taxon>
        <taxon>Oryziinae</taxon>
        <taxon>Oryzias</taxon>
    </lineage>
</organism>
<dbReference type="PROSITE" id="PS00290">
    <property type="entry name" value="IG_MHC"/>
    <property type="match status" value="1"/>
</dbReference>
<evidence type="ECO:0000256" key="1">
    <source>
        <dbReference type="ARBA" id="ARBA00023180"/>
    </source>
</evidence>
<sequence>MFFVVNFFVFAIINTASNEKHSLRHIYTAFSKPVNFSGIHNFTAMGLLDDRMIYYYDSSMDKKIPKQKWMKERLKPDYWDKGTEFLRREQMRFSDIFNQMRQNSSDTHVLQWMHGCVGEEDKNGSVRFQDVEDGMDMYNFDGDEFLPNDTEKQEWAFAADAKLFPKMEAYQVKECMDWMDTFLGYLRSHLRNATLAAPPKVFVFKTPAKEKANIVLTCLATGFYPKDITMEIKRDGRVLTADDGLVSTGIRPNDDDTFQRREHVEILRTDSSNYTCRVIHKGFSIDVEETWDRQPSPNDATGTPIGGVVVGVVVGVGVVLIAVCVAVWCRKNVSKEIILLFFFIFL</sequence>
<keyword evidence="1" id="KW-0325">Glycoprotein</keyword>
<dbReference type="GeneID" id="112162570"/>
<keyword evidence="3" id="KW-0732">Signal</keyword>
<dbReference type="OrthoDB" id="8890485at2759"/>
<proteinExistence type="predicted"/>
<reference evidence="5" key="2">
    <citation type="submission" date="2025-09" db="UniProtKB">
        <authorList>
            <consortium name="Ensembl"/>
        </authorList>
    </citation>
    <scope>IDENTIFICATION</scope>
</reference>
<dbReference type="PANTHER" id="PTHR16675">
    <property type="entry name" value="MHC CLASS I-RELATED"/>
    <property type="match status" value="1"/>
</dbReference>
<evidence type="ECO:0000313" key="5">
    <source>
        <dbReference type="Ensembl" id="ENSOMEP00000010696.1"/>
    </source>
</evidence>
<dbReference type="SUPFAM" id="SSF54452">
    <property type="entry name" value="MHC antigen-recognition domain"/>
    <property type="match status" value="1"/>
</dbReference>
<dbReference type="InterPro" id="IPR003597">
    <property type="entry name" value="Ig_C1-set"/>
</dbReference>
<dbReference type="Ensembl" id="ENSOMET00000017577.1">
    <property type="protein sequence ID" value="ENSOMEP00000010696.1"/>
    <property type="gene ID" value="ENSOMEG00000011999.1"/>
</dbReference>
<dbReference type="KEGG" id="oml:112162570"/>
<dbReference type="STRING" id="30732.ENSOMEP00000010696"/>
<dbReference type="GeneTree" id="ENSGT01150000287002"/>
<dbReference type="GO" id="GO:0005615">
    <property type="term" value="C:extracellular space"/>
    <property type="evidence" value="ECO:0007669"/>
    <property type="project" value="TreeGrafter"/>
</dbReference>
<dbReference type="Pfam" id="PF00129">
    <property type="entry name" value="MHC_I"/>
    <property type="match status" value="1"/>
</dbReference>
<dbReference type="InterPro" id="IPR036179">
    <property type="entry name" value="Ig-like_dom_sf"/>
</dbReference>
<dbReference type="OMA" id="TENARWI"/>
<evidence type="ECO:0000259" key="4">
    <source>
        <dbReference type="PROSITE" id="PS50835"/>
    </source>
</evidence>
<dbReference type="InterPro" id="IPR007110">
    <property type="entry name" value="Ig-like_dom"/>
</dbReference>
<dbReference type="InterPro" id="IPR003006">
    <property type="entry name" value="Ig/MHC_CS"/>
</dbReference>
<dbReference type="InterPro" id="IPR011161">
    <property type="entry name" value="MHC_I-like_Ag-recog"/>
</dbReference>
<dbReference type="AlphaFoldDB" id="A0A3B3BYD8"/>
<dbReference type="Gene3D" id="2.60.40.10">
    <property type="entry name" value="Immunoglobulins"/>
    <property type="match status" value="1"/>
</dbReference>
<dbReference type="GO" id="GO:0009897">
    <property type="term" value="C:external side of plasma membrane"/>
    <property type="evidence" value="ECO:0007669"/>
    <property type="project" value="TreeGrafter"/>
</dbReference>
<dbReference type="InterPro" id="IPR050208">
    <property type="entry name" value="MHC_class-I_related"/>
</dbReference>
<evidence type="ECO:0000256" key="3">
    <source>
        <dbReference type="SAM" id="SignalP"/>
    </source>
</evidence>
<dbReference type="InterPro" id="IPR037055">
    <property type="entry name" value="MHC_I-like_Ag-recog_sf"/>
</dbReference>
<feature type="signal peptide" evidence="3">
    <location>
        <begin position="1"/>
        <end position="18"/>
    </location>
</feature>
<evidence type="ECO:0000313" key="6">
    <source>
        <dbReference type="Proteomes" id="UP000261560"/>
    </source>
</evidence>
<dbReference type="InterPro" id="IPR013783">
    <property type="entry name" value="Ig-like_fold"/>
</dbReference>
<dbReference type="PANTHER" id="PTHR16675:SF193">
    <property type="entry name" value="LOC571647 PROTEIN-RELATED"/>
    <property type="match status" value="1"/>
</dbReference>
<protein>
    <recommendedName>
        <fullName evidence="4">Ig-like domain-containing protein</fullName>
    </recommendedName>
</protein>
<evidence type="ECO:0000256" key="2">
    <source>
        <dbReference type="ARBA" id="ARBA00023319"/>
    </source>
</evidence>
<name>A0A3B3BYD8_ORYME</name>
<dbReference type="SUPFAM" id="SSF48726">
    <property type="entry name" value="Immunoglobulin"/>
    <property type="match status" value="1"/>
</dbReference>
<dbReference type="PaxDb" id="30732-ENSOMEP00000010696"/>